<dbReference type="InterPro" id="IPR036390">
    <property type="entry name" value="WH_DNA-bd_sf"/>
</dbReference>
<dbReference type="SUPFAM" id="SSF46785">
    <property type="entry name" value="Winged helix' DNA-binding domain"/>
    <property type="match status" value="1"/>
</dbReference>
<dbReference type="InterPro" id="IPR005119">
    <property type="entry name" value="LysR_subst-bd"/>
</dbReference>
<keyword evidence="5" id="KW-0804">Transcription</keyword>
<dbReference type="EMBL" id="FNGE01000011">
    <property type="protein sequence ID" value="SDL48415.1"/>
    <property type="molecule type" value="Genomic_DNA"/>
</dbReference>
<dbReference type="OrthoDB" id="8479357at2"/>
<dbReference type="InterPro" id="IPR000847">
    <property type="entry name" value="LysR_HTH_N"/>
</dbReference>
<accession>A0A1G9KG82</accession>
<proteinExistence type="inferred from homology"/>
<gene>
    <name evidence="7" type="ORF">SAMN04487971_111109</name>
</gene>
<dbReference type="PANTHER" id="PTHR30293">
    <property type="entry name" value="TRANSCRIPTIONAL REGULATORY PROTEIN NAC-RELATED"/>
    <property type="match status" value="1"/>
</dbReference>
<sequence>MIELRQLRYFLAIVEQGSLTRAAEVLRVAQPALSGHVRRMEAHLGTALLLRTPKGVQPTEAGQALARHARLMLDQLALAEEEIRGQRDDPAGLVRLGLPGTIGQILAVPLIRAVRARHPRIELRVAEAMSGFVLDWLEAGRIDIAVLYEEAGGRGILTERLLEEELVVIGAPARAAEMPDGALPLVTALRAGLILPGDGHGLRALLDAQAATLGQPLATLIDVDSYQNIKALVAEGMGWSILPRNAVAAEAAQGALQVWPIRDPQLRRHVHLAHAARRPVTGAVAAVLGLARDTLRGLVRDGAWTGAVLVGEAGAEG</sequence>
<dbReference type="Proteomes" id="UP000199555">
    <property type="component" value="Unassembled WGS sequence"/>
</dbReference>
<evidence type="ECO:0000259" key="6">
    <source>
        <dbReference type="PROSITE" id="PS50931"/>
    </source>
</evidence>
<dbReference type="PANTHER" id="PTHR30293:SF0">
    <property type="entry name" value="NITROGEN ASSIMILATION REGULATORY PROTEIN NAC"/>
    <property type="match status" value="1"/>
</dbReference>
<dbReference type="GO" id="GO:0003677">
    <property type="term" value="F:DNA binding"/>
    <property type="evidence" value="ECO:0007669"/>
    <property type="project" value="UniProtKB-KW"/>
</dbReference>
<dbReference type="AlphaFoldDB" id="A0A1G9KG82"/>
<keyword evidence="4" id="KW-0010">Activator</keyword>
<comment type="similarity">
    <text evidence="1">Belongs to the LysR transcriptional regulatory family.</text>
</comment>
<dbReference type="FunFam" id="1.10.10.10:FF:000001">
    <property type="entry name" value="LysR family transcriptional regulator"/>
    <property type="match status" value="1"/>
</dbReference>
<dbReference type="InterPro" id="IPR036388">
    <property type="entry name" value="WH-like_DNA-bd_sf"/>
</dbReference>
<evidence type="ECO:0000256" key="1">
    <source>
        <dbReference type="ARBA" id="ARBA00009437"/>
    </source>
</evidence>
<keyword evidence="8" id="KW-1185">Reference proteome</keyword>
<dbReference type="Pfam" id="PF00126">
    <property type="entry name" value="HTH_1"/>
    <property type="match status" value="1"/>
</dbReference>
<evidence type="ECO:0000256" key="5">
    <source>
        <dbReference type="ARBA" id="ARBA00023163"/>
    </source>
</evidence>
<dbReference type="GO" id="GO:2000142">
    <property type="term" value="P:regulation of DNA-templated transcription initiation"/>
    <property type="evidence" value="ECO:0007669"/>
    <property type="project" value="TreeGrafter"/>
</dbReference>
<evidence type="ECO:0000256" key="2">
    <source>
        <dbReference type="ARBA" id="ARBA00023015"/>
    </source>
</evidence>
<dbReference type="RefSeq" id="WP_090756567.1">
    <property type="nucleotide sequence ID" value="NZ_FNGE01000011.1"/>
</dbReference>
<dbReference type="SUPFAM" id="SSF53850">
    <property type="entry name" value="Periplasmic binding protein-like II"/>
    <property type="match status" value="1"/>
</dbReference>
<evidence type="ECO:0000313" key="7">
    <source>
        <dbReference type="EMBL" id="SDL48415.1"/>
    </source>
</evidence>
<dbReference type="PRINTS" id="PR00039">
    <property type="entry name" value="HTHLYSR"/>
</dbReference>
<evidence type="ECO:0000256" key="4">
    <source>
        <dbReference type="ARBA" id="ARBA00023159"/>
    </source>
</evidence>
<keyword evidence="3" id="KW-0238">DNA-binding</keyword>
<name>A0A1G9KG82_9RHOB</name>
<dbReference type="PROSITE" id="PS50931">
    <property type="entry name" value="HTH_LYSR"/>
    <property type="match status" value="1"/>
</dbReference>
<dbReference type="Gene3D" id="1.10.10.10">
    <property type="entry name" value="Winged helix-like DNA-binding domain superfamily/Winged helix DNA-binding domain"/>
    <property type="match status" value="1"/>
</dbReference>
<evidence type="ECO:0000256" key="3">
    <source>
        <dbReference type="ARBA" id="ARBA00023125"/>
    </source>
</evidence>
<protein>
    <submittedName>
        <fullName evidence="7">LysR family transcriptional regulator, nitrogen assimilation regulatory protein</fullName>
    </submittedName>
</protein>
<evidence type="ECO:0000313" key="8">
    <source>
        <dbReference type="Proteomes" id="UP000199555"/>
    </source>
</evidence>
<reference evidence="8" key="1">
    <citation type="submission" date="2016-10" db="EMBL/GenBank/DDBJ databases">
        <authorList>
            <person name="Varghese N."/>
            <person name="Submissions S."/>
        </authorList>
    </citation>
    <scope>NUCLEOTIDE SEQUENCE [LARGE SCALE GENOMIC DNA]</scope>
    <source>
        <strain evidence="8">CGMCC 1.7655</strain>
    </source>
</reference>
<dbReference type="STRING" id="525640.SAMN04487971_111109"/>
<dbReference type="Pfam" id="PF03466">
    <property type="entry name" value="LysR_substrate"/>
    <property type="match status" value="1"/>
</dbReference>
<feature type="domain" description="HTH lysR-type" evidence="6">
    <location>
        <begin position="2"/>
        <end position="59"/>
    </location>
</feature>
<organism evidence="7 8">
    <name type="scientific">Paracoccus chinensis</name>
    <dbReference type="NCBI Taxonomy" id="525640"/>
    <lineage>
        <taxon>Bacteria</taxon>
        <taxon>Pseudomonadati</taxon>
        <taxon>Pseudomonadota</taxon>
        <taxon>Alphaproteobacteria</taxon>
        <taxon>Rhodobacterales</taxon>
        <taxon>Paracoccaceae</taxon>
        <taxon>Paracoccus</taxon>
    </lineage>
</organism>
<keyword evidence="2" id="KW-0805">Transcription regulation</keyword>
<dbReference type="Gene3D" id="3.40.190.290">
    <property type="match status" value="1"/>
</dbReference>
<dbReference type="GO" id="GO:0003700">
    <property type="term" value="F:DNA-binding transcription factor activity"/>
    <property type="evidence" value="ECO:0007669"/>
    <property type="project" value="InterPro"/>
</dbReference>